<feature type="region of interest" description="Disordered" evidence="4">
    <location>
        <begin position="208"/>
        <end position="244"/>
    </location>
</feature>
<keyword evidence="3" id="KW-0326">Glycosidase</keyword>
<feature type="region of interest" description="Disordered" evidence="4">
    <location>
        <begin position="1"/>
        <end position="21"/>
    </location>
</feature>
<feature type="domain" description="M23ase beta-sheet core" evidence="5">
    <location>
        <begin position="383"/>
        <end position="466"/>
    </location>
</feature>
<organism evidence="6 7">
    <name type="scientific">Raineyella antarctica</name>
    <dbReference type="NCBI Taxonomy" id="1577474"/>
    <lineage>
        <taxon>Bacteria</taxon>
        <taxon>Bacillati</taxon>
        <taxon>Actinomycetota</taxon>
        <taxon>Actinomycetes</taxon>
        <taxon>Propionibacteriales</taxon>
        <taxon>Propionibacteriaceae</taxon>
        <taxon>Raineyella</taxon>
    </lineage>
</organism>
<dbReference type="InterPro" id="IPR018077">
    <property type="entry name" value="Glyco_hydro_fam25_subgr"/>
</dbReference>
<protein>
    <submittedName>
        <fullName evidence="6">Peptidase family M23</fullName>
    </submittedName>
</protein>
<dbReference type="Gene3D" id="2.70.70.10">
    <property type="entry name" value="Glucose Permease (Domain IIA)"/>
    <property type="match status" value="1"/>
</dbReference>
<dbReference type="InterPro" id="IPR016047">
    <property type="entry name" value="M23ase_b-sheet_dom"/>
</dbReference>
<dbReference type="CDD" id="cd12797">
    <property type="entry name" value="M23_peptidase"/>
    <property type="match status" value="1"/>
</dbReference>
<feature type="region of interest" description="Disordered" evidence="4">
    <location>
        <begin position="452"/>
        <end position="482"/>
    </location>
</feature>
<dbReference type="OrthoDB" id="287365at2"/>
<keyword evidence="7" id="KW-1185">Reference proteome</keyword>
<dbReference type="SUPFAM" id="SSF51261">
    <property type="entry name" value="Duplicated hybrid motif"/>
    <property type="match status" value="1"/>
</dbReference>
<evidence type="ECO:0000256" key="2">
    <source>
        <dbReference type="ARBA" id="ARBA00022801"/>
    </source>
</evidence>
<evidence type="ECO:0000256" key="1">
    <source>
        <dbReference type="ARBA" id="ARBA00010646"/>
    </source>
</evidence>
<dbReference type="Proteomes" id="UP000199086">
    <property type="component" value="Unassembled WGS sequence"/>
</dbReference>
<dbReference type="InterPro" id="IPR002053">
    <property type="entry name" value="Glyco_hydro_25"/>
</dbReference>
<dbReference type="CDD" id="cd00599">
    <property type="entry name" value="GH25_muramidase"/>
    <property type="match status" value="1"/>
</dbReference>
<dbReference type="GO" id="GO:0009253">
    <property type="term" value="P:peptidoglycan catabolic process"/>
    <property type="evidence" value="ECO:0007669"/>
    <property type="project" value="InterPro"/>
</dbReference>
<dbReference type="Pfam" id="PF01183">
    <property type="entry name" value="Glyco_hydro_25"/>
    <property type="match status" value="1"/>
</dbReference>
<evidence type="ECO:0000313" key="6">
    <source>
        <dbReference type="EMBL" id="SDB80073.1"/>
    </source>
</evidence>
<proteinExistence type="inferred from homology"/>
<dbReference type="GO" id="GO:0003796">
    <property type="term" value="F:lysozyme activity"/>
    <property type="evidence" value="ECO:0007669"/>
    <property type="project" value="InterPro"/>
</dbReference>
<gene>
    <name evidence="6" type="ORF">GA0111570_101348</name>
</gene>
<feature type="compositionally biased region" description="Pro residues" evidence="4">
    <location>
        <begin position="213"/>
        <end position="228"/>
    </location>
</feature>
<dbReference type="SMART" id="SM00641">
    <property type="entry name" value="Glyco_25"/>
    <property type="match status" value="1"/>
</dbReference>
<evidence type="ECO:0000313" key="7">
    <source>
        <dbReference type="Proteomes" id="UP000199086"/>
    </source>
</evidence>
<dbReference type="AlphaFoldDB" id="A0A1G6GE16"/>
<keyword evidence="2" id="KW-0378">Hydrolase</keyword>
<dbReference type="STRING" id="1577474.GA0111570_101348"/>
<dbReference type="GO" id="GO:0016998">
    <property type="term" value="P:cell wall macromolecule catabolic process"/>
    <property type="evidence" value="ECO:0007669"/>
    <property type="project" value="InterPro"/>
</dbReference>
<dbReference type="Pfam" id="PF01551">
    <property type="entry name" value="Peptidase_M23"/>
    <property type="match status" value="1"/>
</dbReference>
<evidence type="ECO:0000259" key="5">
    <source>
        <dbReference type="Pfam" id="PF01551"/>
    </source>
</evidence>
<dbReference type="SUPFAM" id="SSF51445">
    <property type="entry name" value="(Trans)glycosidases"/>
    <property type="match status" value="1"/>
</dbReference>
<comment type="similarity">
    <text evidence="1">Belongs to the glycosyl hydrolase 25 family.</text>
</comment>
<dbReference type="RefSeq" id="WP_092605712.1">
    <property type="nucleotide sequence ID" value="NZ_FMYF01000001.1"/>
</dbReference>
<dbReference type="PANTHER" id="PTHR21666:SF270">
    <property type="entry name" value="MUREIN HYDROLASE ACTIVATOR ENVC"/>
    <property type="match status" value="1"/>
</dbReference>
<dbReference type="InterPro" id="IPR017853">
    <property type="entry name" value="GH"/>
</dbReference>
<dbReference type="GO" id="GO:0004222">
    <property type="term" value="F:metalloendopeptidase activity"/>
    <property type="evidence" value="ECO:0007669"/>
    <property type="project" value="TreeGrafter"/>
</dbReference>
<reference evidence="6 7" key="1">
    <citation type="submission" date="2016-06" db="EMBL/GenBank/DDBJ databases">
        <authorList>
            <person name="Olsen C.W."/>
            <person name="Carey S."/>
            <person name="Hinshaw L."/>
            <person name="Karasin A.I."/>
        </authorList>
    </citation>
    <scope>NUCLEOTIDE SEQUENCE [LARGE SCALE GENOMIC DNA]</scope>
    <source>
        <strain evidence="6 7">LZ-22</strain>
    </source>
</reference>
<feature type="region of interest" description="Disordered" evidence="4">
    <location>
        <begin position="343"/>
        <end position="364"/>
    </location>
</feature>
<accession>A0A1G6GE16</accession>
<evidence type="ECO:0000256" key="4">
    <source>
        <dbReference type="SAM" id="MobiDB-lite"/>
    </source>
</evidence>
<dbReference type="InterPro" id="IPR011055">
    <property type="entry name" value="Dup_hybrid_motif"/>
</dbReference>
<dbReference type="InterPro" id="IPR050570">
    <property type="entry name" value="Cell_wall_metabolism_enzyme"/>
</dbReference>
<sequence length="482" mass="52838">MLTGIDVSSHQGPSPDWRGSQVVGVKATQGVSYTNPHWKAQVNGSRAIGARTIHYHYPNLSRDGALEARFFLDTIQPLLSDTDVLCLDWEWYDQSNADILGSSALEGRTPQQVAALVAQRAREYRAQFAAEVRRLAPGRRLLLYCDRNIWTTVDDTSDALDGLWIADPDNPAGVPGIKHPWVGHQCACDPVDQDVWAFDSLAAWDEWALGGAPIPPDPPQPEPPPPEPTPDDGQNRDWPAGASPWTTTLTLQRLQKAARQDDLTGEDHVHRVQACASIRATLDLAQDTIMPPQGTPWTTHFRYYWSAWQRSLGYTGADADGVPGETSVYRLTERIGLRYWDADRQRDTPSTPTSGRVDAPVPGCGVSTPYGKRKAGLWPAKGYHTGDDYACPEGTPVVAVRPGTVTVRDDGVLGCIAILSADNGRHYWYCHLLKGSRVTGPVEAGQVIAKSSDTGTGARGKHLHFEDNASPTTWGTDRRPDW</sequence>
<name>A0A1G6GE16_9ACTN</name>
<dbReference type="EMBL" id="FMYF01000001">
    <property type="protein sequence ID" value="SDB80073.1"/>
    <property type="molecule type" value="Genomic_DNA"/>
</dbReference>
<dbReference type="PANTHER" id="PTHR21666">
    <property type="entry name" value="PEPTIDASE-RELATED"/>
    <property type="match status" value="1"/>
</dbReference>
<evidence type="ECO:0000256" key="3">
    <source>
        <dbReference type="ARBA" id="ARBA00023295"/>
    </source>
</evidence>
<feature type="compositionally biased region" description="Polar residues" evidence="4">
    <location>
        <begin position="1"/>
        <end position="12"/>
    </location>
</feature>
<dbReference type="Gene3D" id="3.20.20.80">
    <property type="entry name" value="Glycosidases"/>
    <property type="match status" value="1"/>
</dbReference>